<evidence type="ECO:0008006" key="3">
    <source>
        <dbReference type="Google" id="ProtNLM"/>
    </source>
</evidence>
<accession>S3XWV5</accession>
<organism evidence="1 2">
    <name type="scientific">Campylobacter ureolyticus ACS-301-V-Sch3b</name>
    <dbReference type="NCBI Taxonomy" id="883165"/>
    <lineage>
        <taxon>Bacteria</taxon>
        <taxon>Pseudomonadati</taxon>
        <taxon>Campylobacterota</taxon>
        <taxon>Epsilonproteobacteria</taxon>
        <taxon>Campylobacterales</taxon>
        <taxon>Campylobacteraceae</taxon>
        <taxon>Campylobacter</taxon>
    </lineage>
</organism>
<keyword evidence="2" id="KW-1185">Reference proteome</keyword>
<protein>
    <recommendedName>
        <fullName evidence="3">Lipoprotein</fullName>
    </recommendedName>
</protein>
<dbReference type="RefSeq" id="WP_016646360.1">
    <property type="nucleotide sequence ID" value="NZ_KE340326.1"/>
</dbReference>
<name>S3XWV5_9BACT</name>
<evidence type="ECO:0000313" key="1">
    <source>
        <dbReference type="EMBL" id="EPH09868.1"/>
    </source>
</evidence>
<dbReference type="AlphaFoldDB" id="S3XWV5"/>
<reference evidence="1 2" key="1">
    <citation type="submission" date="2013-06" db="EMBL/GenBank/DDBJ databases">
        <title>The Genome Sequence of Campylobacter ureolyticus ACS-301-V-SCH3B.</title>
        <authorList>
            <consortium name="The Broad Institute Genomics Platform"/>
            <person name="Earl A."/>
            <person name="Ward D."/>
            <person name="Feldgarden M."/>
            <person name="Gevers D."/>
            <person name="Saerens B."/>
            <person name="Vaneechoutte M."/>
            <person name="Walker B."/>
            <person name="Young S."/>
            <person name="Zeng Q."/>
            <person name="Gargeya S."/>
            <person name="Fitzgerald M."/>
            <person name="Haas B."/>
            <person name="Abouelleil A."/>
            <person name="Allen A.W."/>
            <person name="Alvarado L."/>
            <person name="Arachchi H.M."/>
            <person name="Berlin A.M."/>
            <person name="Chapman S.B."/>
            <person name="Gainer-Dewar J."/>
            <person name="Goldberg J."/>
            <person name="Griggs A."/>
            <person name="Gujja S."/>
            <person name="Hansen M."/>
            <person name="Howarth C."/>
            <person name="Imamovic A."/>
            <person name="Ireland A."/>
            <person name="Larimer J."/>
            <person name="McCowan C."/>
            <person name="Murphy C."/>
            <person name="Pearson M."/>
            <person name="Poon T.W."/>
            <person name="Priest M."/>
            <person name="Roberts A."/>
            <person name="Saif S."/>
            <person name="Shea T."/>
            <person name="Sisk P."/>
            <person name="Sykes S."/>
            <person name="Wortman J."/>
            <person name="Nusbaum C."/>
            <person name="Birren B."/>
        </authorList>
    </citation>
    <scope>NUCLEOTIDE SEQUENCE [LARGE SCALE GENOMIC DNA]</scope>
    <source>
        <strain evidence="1 2">ACS-301-V-Sch3b</strain>
    </source>
</reference>
<dbReference type="Proteomes" id="UP000014539">
    <property type="component" value="Unassembled WGS sequence"/>
</dbReference>
<dbReference type="EMBL" id="AGYD01000003">
    <property type="protein sequence ID" value="EPH09868.1"/>
    <property type="molecule type" value="Genomic_DNA"/>
</dbReference>
<evidence type="ECO:0000313" key="2">
    <source>
        <dbReference type="Proteomes" id="UP000014539"/>
    </source>
</evidence>
<dbReference type="PROSITE" id="PS51257">
    <property type="entry name" value="PROKAR_LIPOPROTEIN"/>
    <property type="match status" value="1"/>
</dbReference>
<dbReference type="PATRIC" id="fig|883165.3.peg.511"/>
<gene>
    <name evidence="1" type="ORF">HMPREF9309_00505</name>
</gene>
<dbReference type="HOGENOM" id="CLU_3286476_0_0_7"/>
<dbReference type="eggNOG" id="ENOG5032M96">
    <property type="taxonomic scope" value="Bacteria"/>
</dbReference>
<comment type="caution">
    <text evidence="1">The sequence shown here is derived from an EMBL/GenBank/DDBJ whole genome shotgun (WGS) entry which is preliminary data.</text>
</comment>
<proteinExistence type="predicted"/>
<sequence length="40" mass="4310">MKKIAVIMGVLMIFLTGCADKPKKIEKISPCAFSSLIKVG</sequence>